<keyword evidence="6" id="KW-1185">Reference proteome</keyword>
<dbReference type="CDD" id="cd07377">
    <property type="entry name" value="WHTH_GntR"/>
    <property type="match status" value="1"/>
</dbReference>
<dbReference type="SUPFAM" id="SSF46785">
    <property type="entry name" value="Winged helix' DNA-binding domain"/>
    <property type="match status" value="1"/>
</dbReference>
<organism evidence="5 6">
    <name type="scientific">Rhodococcus olei</name>
    <dbReference type="NCBI Taxonomy" id="2161675"/>
    <lineage>
        <taxon>Bacteria</taxon>
        <taxon>Bacillati</taxon>
        <taxon>Actinomycetota</taxon>
        <taxon>Actinomycetes</taxon>
        <taxon>Mycobacteriales</taxon>
        <taxon>Nocardiaceae</taxon>
        <taxon>Rhodococcus</taxon>
    </lineage>
</organism>
<evidence type="ECO:0000313" key="6">
    <source>
        <dbReference type="Proteomes" id="UP001501183"/>
    </source>
</evidence>
<dbReference type="PRINTS" id="PR00035">
    <property type="entry name" value="HTHGNTR"/>
</dbReference>
<proteinExistence type="predicted"/>
<dbReference type="InterPro" id="IPR008920">
    <property type="entry name" value="TF_FadR/GntR_C"/>
</dbReference>
<gene>
    <name evidence="5" type="ORF">GCM10023094_05420</name>
</gene>
<dbReference type="InterPro" id="IPR036388">
    <property type="entry name" value="WH-like_DNA-bd_sf"/>
</dbReference>
<dbReference type="RefSeq" id="WP_345341881.1">
    <property type="nucleotide sequence ID" value="NZ_BAABFB010000017.1"/>
</dbReference>
<reference evidence="6" key="1">
    <citation type="journal article" date="2019" name="Int. J. Syst. Evol. Microbiol.">
        <title>The Global Catalogue of Microorganisms (GCM) 10K type strain sequencing project: providing services to taxonomists for standard genome sequencing and annotation.</title>
        <authorList>
            <consortium name="The Broad Institute Genomics Platform"/>
            <consortium name="The Broad Institute Genome Sequencing Center for Infectious Disease"/>
            <person name="Wu L."/>
            <person name="Ma J."/>
        </authorList>
    </citation>
    <scope>NUCLEOTIDE SEQUENCE [LARGE SCALE GENOMIC DNA]</scope>
    <source>
        <strain evidence="6">JCM 32206</strain>
    </source>
</reference>
<name>A0ABP8NT11_9NOCA</name>
<dbReference type="PROSITE" id="PS50949">
    <property type="entry name" value="HTH_GNTR"/>
    <property type="match status" value="1"/>
</dbReference>
<evidence type="ECO:0000313" key="5">
    <source>
        <dbReference type="EMBL" id="GAA4472805.1"/>
    </source>
</evidence>
<dbReference type="Gene3D" id="1.20.120.530">
    <property type="entry name" value="GntR ligand-binding domain-like"/>
    <property type="match status" value="1"/>
</dbReference>
<evidence type="ECO:0000256" key="2">
    <source>
        <dbReference type="ARBA" id="ARBA00023125"/>
    </source>
</evidence>
<dbReference type="SUPFAM" id="SSF48008">
    <property type="entry name" value="GntR ligand-binding domain-like"/>
    <property type="match status" value="1"/>
</dbReference>
<keyword evidence="1" id="KW-0805">Transcription regulation</keyword>
<dbReference type="PANTHER" id="PTHR43537">
    <property type="entry name" value="TRANSCRIPTIONAL REGULATOR, GNTR FAMILY"/>
    <property type="match status" value="1"/>
</dbReference>
<accession>A0ABP8NT11</accession>
<evidence type="ECO:0000259" key="4">
    <source>
        <dbReference type="PROSITE" id="PS50949"/>
    </source>
</evidence>
<dbReference type="Proteomes" id="UP001501183">
    <property type="component" value="Unassembled WGS sequence"/>
</dbReference>
<dbReference type="PANTHER" id="PTHR43537:SF47">
    <property type="entry name" value="REGULATORY PROTEIN GNTR HTH"/>
    <property type="match status" value="1"/>
</dbReference>
<dbReference type="SMART" id="SM00895">
    <property type="entry name" value="FCD"/>
    <property type="match status" value="1"/>
</dbReference>
<comment type="caution">
    <text evidence="5">The sequence shown here is derived from an EMBL/GenBank/DDBJ whole genome shotgun (WGS) entry which is preliminary data.</text>
</comment>
<dbReference type="Pfam" id="PF07729">
    <property type="entry name" value="FCD"/>
    <property type="match status" value="1"/>
</dbReference>
<feature type="domain" description="HTH gntR-type" evidence="4">
    <location>
        <begin position="8"/>
        <end position="76"/>
    </location>
</feature>
<dbReference type="Pfam" id="PF00392">
    <property type="entry name" value="GntR"/>
    <property type="match status" value="1"/>
</dbReference>
<dbReference type="InterPro" id="IPR000524">
    <property type="entry name" value="Tscrpt_reg_HTH_GntR"/>
</dbReference>
<evidence type="ECO:0000256" key="1">
    <source>
        <dbReference type="ARBA" id="ARBA00023015"/>
    </source>
</evidence>
<protein>
    <submittedName>
        <fullName evidence="5">FCD domain-containing protein</fullName>
    </submittedName>
</protein>
<dbReference type="InterPro" id="IPR036390">
    <property type="entry name" value="WH_DNA-bd_sf"/>
</dbReference>
<evidence type="ECO:0000256" key="3">
    <source>
        <dbReference type="ARBA" id="ARBA00023163"/>
    </source>
</evidence>
<dbReference type="Gene3D" id="1.10.10.10">
    <property type="entry name" value="Winged helix-like DNA-binding domain superfamily/Winged helix DNA-binding domain"/>
    <property type="match status" value="1"/>
</dbReference>
<keyword evidence="3" id="KW-0804">Transcription</keyword>
<dbReference type="EMBL" id="BAABFB010000017">
    <property type="protein sequence ID" value="GAA4472805.1"/>
    <property type="molecule type" value="Genomic_DNA"/>
</dbReference>
<dbReference type="SMART" id="SM00345">
    <property type="entry name" value="HTH_GNTR"/>
    <property type="match status" value="1"/>
</dbReference>
<dbReference type="InterPro" id="IPR011711">
    <property type="entry name" value="GntR_C"/>
</dbReference>
<keyword evidence="2" id="KW-0238">DNA-binding</keyword>
<sequence length="227" mass="24446">MNATLGRGPLVPQLERLLRDRIATGTWTAGQRLPREADLAAELGVGRSSLREAIRLLVHDGVLDVRHGVGTFVAEAAPAPDVETVLRRARLLEVFEVRRALEVEAARLAAARARPDALDPLREALRERDHRRGGDLAEFVAADLDFHAAVVALSGNPILVSLFASVRPQLHAALVELERHERELPDTSAAHDALLHAVEAGDSDAAIAATTANIDVVIAALRPEADR</sequence>